<keyword evidence="5" id="KW-0067">ATP-binding</keyword>
<feature type="compositionally biased region" description="Acidic residues" evidence="9">
    <location>
        <begin position="510"/>
        <end position="520"/>
    </location>
</feature>
<evidence type="ECO:0000256" key="4">
    <source>
        <dbReference type="ARBA" id="ARBA00022806"/>
    </source>
</evidence>
<dbReference type="SMART" id="SM00487">
    <property type="entry name" value="DEXDc"/>
    <property type="match status" value="1"/>
</dbReference>
<evidence type="ECO:0000259" key="11">
    <source>
        <dbReference type="PROSITE" id="PS51194"/>
    </source>
</evidence>
<feature type="region of interest" description="Disordered" evidence="9">
    <location>
        <begin position="510"/>
        <end position="532"/>
    </location>
</feature>
<name>A0ABS2TDX6_9ACTO</name>
<feature type="domain" description="Helicase ATP-binding" evidence="10">
    <location>
        <begin position="291"/>
        <end position="460"/>
    </location>
</feature>
<dbReference type="Pfam" id="PF19833">
    <property type="entry name" value="RecG_dom3_C"/>
    <property type="match status" value="1"/>
</dbReference>
<dbReference type="Pfam" id="PF17191">
    <property type="entry name" value="RecG_wedge"/>
    <property type="match status" value="1"/>
</dbReference>
<dbReference type="GO" id="GO:0004386">
    <property type="term" value="F:helicase activity"/>
    <property type="evidence" value="ECO:0007669"/>
    <property type="project" value="UniProtKB-KW"/>
</dbReference>
<accession>A0ABS2TDX6</accession>
<dbReference type="PROSITE" id="PS51192">
    <property type="entry name" value="HELICASE_ATP_BIND_1"/>
    <property type="match status" value="1"/>
</dbReference>
<sequence>MEAVATDGRTLLESPLDRVLGARTAKALSRLGLETVSDLLNHAPRRYVRRGELVPLSHAHEGDSVTVVATVLGTSMRPMNARRGFLLKVMISDGNVDMSLTFFAKSSRPLAFHEMKLKPGTVATFSGTVSSYRGELQLTHPEYEVLEDGGDVDKDEIARPRPLYPSAVNVPTWTIEKAIATILDQVQPADIPEPLPESFRTRHGLLGAYDALMGLHRPGLDADWQRARERMKFEEALILQTVLIQRGHEAAAVDSTPRPARPDGLAAAFDARLPFELTEGQRLVGDQISADLASSRPMTRLLQGDVGSGKTIVALRAMLQVVDGGGQAALLAPTEVLAEQHFRSITSMLGELALGGLLSDLGTRVDLLTGTMGAKATREVLGRVAGGETGIIIGTHALLSDRVQIPFLSLAIVDEQHRFGVDQREALRARPGVNLLVMTATPIPRTLAMTAFGDLAVSELTELPRGRGDVTTTIVPAGKTSWVDRVWERVAEDVTAGGRAFVVCPRIDPDDEATGLESSDENPRPPLSSVVDTADQLRRNPALAGITIGTLTGPMSPEDKTSIMAAFQDGTAPVLVATTVIEVGVDVPDATTMIILDADRFGLSQLHQLRGRIGRGTKPGLCLALSWAPEGTIAAERLAAFADTRDGFALAERDMELRREGDVLGASQSGAHSHLRHLEIRKDVRVIEMARDDAIELVAQAPDLSPWPGLRDAVNAARRRSEIDYLGRN</sequence>
<evidence type="ECO:0000256" key="5">
    <source>
        <dbReference type="ARBA" id="ARBA00022840"/>
    </source>
</evidence>
<feature type="domain" description="Helicase C-terminal" evidence="11">
    <location>
        <begin position="482"/>
        <end position="656"/>
    </location>
</feature>
<dbReference type="InterPro" id="IPR012340">
    <property type="entry name" value="NA-bd_OB-fold"/>
</dbReference>
<evidence type="ECO:0000313" key="13">
    <source>
        <dbReference type="Proteomes" id="UP000705983"/>
    </source>
</evidence>
<evidence type="ECO:0000256" key="8">
    <source>
        <dbReference type="ARBA" id="ARBA00049819"/>
    </source>
</evidence>
<dbReference type="InterPro" id="IPR027417">
    <property type="entry name" value="P-loop_NTPase"/>
</dbReference>
<dbReference type="InterPro" id="IPR045562">
    <property type="entry name" value="RecG_dom3_C"/>
</dbReference>
<gene>
    <name evidence="12" type="ORF">JVW63_03995</name>
</gene>
<keyword evidence="6" id="KW-0238">DNA-binding</keyword>
<reference evidence="13" key="1">
    <citation type="submission" date="2021-02" db="EMBL/GenBank/DDBJ databases">
        <title>Leucobacter sp. CX169.</title>
        <authorList>
            <person name="Cheng Y."/>
        </authorList>
    </citation>
    <scope>NUCLEOTIDE SEQUENCE [LARGE SCALE GENOMIC DNA]</scope>
    <source>
        <strain evidence="13">JY899</strain>
    </source>
</reference>
<keyword evidence="2" id="KW-0227">DNA damage</keyword>
<dbReference type="PANTHER" id="PTHR47964:SF1">
    <property type="entry name" value="ATP-DEPENDENT DNA HELICASE HOMOLOG RECG, CHLOROPLASTIC"/>
    <property type="match status" value="1"/>
</dbReference>
<dbReference type="Proteomes" id="UP000705983">
    <property type="component" value="Unassembled WGS sequence"/>
</dbReference>
<keyword evidence="3" id="KW-0378">Hydrolase</keyword>
<evidence type="ECO:0000256" key="9">
    <source>
        <dbReference type="SAM" id="MobiDB-lite"/>
    </source>
</evidence>
<evidence type="ECO:0000259" key="10">
    <source>
        <dbReference type="PROSITE" id="PS51192"/>
    </source>
</evidence>
<dbReference type="SMART" id="SM00490">
    <property type="entry name" value="HELICc"/>
    <property type="match status" value="1"/>
</dbReference>
<keyword evidence="7" id="KW-0234">DNA repair</keyword>
<dbReference type="InterPro" id="IPR014001">
    <property type="entry name" value="Helicase_ATP-bd"/>
</dbReference>
<dbReference type="InterPro" id="IPR033454">
    <property type="entry name" value="RecG_wedge"/>
</dbReference>
<dbReference type="InterPro" id="IPR001650">
    <property type="entry name" value="Helicase_C-like"/>
</dbReference>
<dbReference type="PANTHER" id="PTHR47964">
    <property type="entry name" value="ATP-DEPENDENT DNA HELICASE HOMOLOG RECG, CHLOROPLASTIC"/>
    <property type="match status" value="1"/>
</dbReference>
<keyword evidence="4 12" id="KW-0347">Helicase</keyword>
<dbReference type="EMBL" id="JAFFJS010000002">
    <property type="protein sequence ID" value="MBM9432863.1"/>
    <property type="molecule type" value="Genomic_DNA"/>
</dbReference>
<dbReference type="Pfam" id="PF00271">
    <property type="entry name" value="Helicase_C"/>
    <property type="match status" value="1"/>
</dbReference>
<dbReference type="RefSeq" id="WP_182169985.1">
    <property type="nucleotide sequence ID" value="NZ_CP059676.1"/>
</dbReference>
<evidence type="ECO:0000256" key="7">
    <source>
        <dbReference type="ARBA" id="ARBA00023204"/>
    </source>
</evidence>
<protein>
    <recommendedName>
        <fullName evidence="8">Probable DNA 3'-5' helicase RecG</fullName>
    </recommendedName>
</protein>
<organism evidence="12 13">
    <name type="scientific">Flaviflexus equikiangi</name>
    <dbReference type="NCBI Taxonomy" id="2758573"/>
    <lineage>
        <taxon>Bacteria</taxon>
        <taxon>Bacillati</taxon>
        <taxon>Actinomycetota</taxon>
        <taxon>Actinomycetes</taxon>
        <taxon>Actinomycetales</taxon>
        <taxon>Actinomycetaceae</taxon>
        <taxon>Flaviflexus</taxon>
    </lineage>
</organism>
<keyword evidence="13" id="KW-1185">Reference proteome</keyword>
<dbReference type="CDD" id="cd04488">
    <property type="entry name" value="RecG_wedge_OBF"/>
    <property type="match status" value="1"/>
</dbReference>
<evidence type="ECO:0000313" key="12">
    <source>
        <dbReference type="EMBL" id="MBM9432863.1"/>
    </source>
</evidence>
<dbReference type="PROSITE" id="PS51194">
    <property type="entry name" value="HELICASE_CTER"/>
    <property type="match status" value="1"/>
</dbReference>
<dbReference type="InterPro" id="IPR047112">
    <property type="entry name" value="RecG/Mfd"/>
</dbReference>
<dbReference type="SUPFAM" id="SSF50249">
    <property type="entry name" value="Nucleic acid-binding proteins"/>
    <property type="match status" value="1"/>
</dbReference>
<evidence type="ECO:0000256" key="2">
    <source>
        <dbReference type="ARBA" id="ARBA00022763"/>
    </source>
</evidence>
<keyword evidence="1" id="KW-0547">Nucleotide-binding</keyword>
<dbReference type="Gene3D" id="2.40.50.140">
    <property type="entry name" value="Nucleic acid-binding proteins"/>
    <property type="match status" value="1"/>
</dbReference>
<comment type="caution">
    <text evidence="12">The sequence shown here is derived from an EMBL/GenBank/DDBJ whole genome shotgun (WGS) entry which is preliminary data.</text>
</comment>
<evidence type="ECO:0000256" key="6">
    <source>
        <dbReference type="ARBA" id="ARBA00023125"/>
    </source>
</evidence>
<evidence type="ECO:0000256" key="1">
    <source>
        <dbReference type="ARBA" id="ARBA00022741"/>
    </source>
</evidence>
<proteinExistence type="predicted"/>
<dbReference type="Pfam" id="PF00270">
    <property type="entry name" value="DEAD"/>
    <property type="match status" value="1"/>
</dbReference>
<dbReference type="InterPro" id="IPR011545">
    <property type="entry name" value="DEAD/DEAH_box_helicase_dom"/>
</dbReference>
<dbReference type="SUPFAM" id="SSF52540">
    <property type="entry name" value="P-loop containing nucleoside triphosphate hydrolases"/>
    <property type="match status" value="2"/>
</dbReference>
<dbReference type="Gene3D" id="3.40.50.300">
    <property type="entry name" value="P-loop containing nucleotide triphosphate hydrolases"/>
    <property type="match status" value="2"/>
</dbReference>
<evidence type="ECO:0000256" key="3">
    <source>
        <dbReference type="ARBA" id="ARBA00022801"/>
    </source>
</evidence>